<dbReference type="SUPFAM" id="SSF50447">
    <property type="entry name" value="Translation proteins"/>
    <property type="match status" value="1"/>
</dbReference>
<comment type="subcellular location">
    <subcellularLocation>
        <location evidence="4">Cytoplasm</location>
    </subcellularLocation>
    <text evidence="4">Binds to ribosomes.</text>
</comment>
<evidence type="ECO:0000313" key="7">
    <source>
        <dbReference type="Proteomes" id="UP000321558"/>
    </source>
</evidence>
<protein>
    <recommendedName>
        <fullName evidence="4">Large ribosomal subunit assembly factor BipA</fullName>
        <ecNumber evidence="4">3.6.5.-</ecNumber>
    </recommendedName>
    <alternativeName>
        <fullName evidence="4">GTP-binding protein BipA</fullName>
    </alternativeName>
</protein>
<keyword evidence="4" id="KW-0378">Hydrolase</keyword>
<keyword evidence="4" id="KW-0694">RNA-binding</keyword>
<feature type="binding site" evidence="4">
    <location>
        <begin position="130"/>
        <end position="133"/>
    </location>
    <ligand>
        <name>GTP</name>
        <dbReference type="ChEBI" id="CHEBI:37565"/>
    </ligand>
</feature>
<dbReference type="InterPro" id="IPR005225">
    <property type="entry name" value="Small_GTP-bd"/>
</dbReference>
<dbReference type="GO" id="GO:0019843">
    <property type="term" value="F:rRNA binding"/>
    <property type="evidence" value="ECO:0007669"/>
    <property type="project" value="UniProtKB-KW"/>
</dbReference>
<evidence type="ECO:0000313" key="6">
    <source>
        <dbReference type="EMBL" id="GEN88239.1"/>
    </source>
</evidence>
<dbReference type="FunFam" id="3.40.50.300:FF:000055">
    <property type="entry name" value="GTP-binding protein TypA"/>
    <property type="match status" value="1"/>
</dbReference>
<dbReference type="GO" id="GO:1990904">
    <property type="term" value="C:ribonucleoprotein complex"/>
    <property type="evidence" value="ECO:0007669"/>
    <property type="project" value="TreeGrafter"/>
</dbReference>
<dbReference type="AlphaFoldDB" id="A0A511ZLG0"/>
<dbReference type="GO" id="GO:0010467">
    <property type="term" value="P:gene expression"/>
    <property type="evidence" value="ECO:0007669"/>
    <property type="project" value="UniProtKB-ARBA"/>
</dbReference>
<dbReference type="Pfam" id="PF00009">
    <property type="entry name" value="GTP_EFTU"/>
    <property type="match status" value="1"/>
</dbReference>
<keyword evidence="4" id="KW-0699">rRNA-binding</keyword>
<dbReference type="InterPro" id="IPR031157">
    <property type="entry name" value="G_TR_CS"/>
</dbReference>
<keyword evidence="7" id="KW-1185">Reference proteome</keyword>
<dbReference type="SUPFAM" id="SSF52540">
    <property type="entry name" value="P-loop containing nucleoside triphosphate hydrolases"/>
    <property type="match status" value="1"/>
</dbReference>
<sequence>MQLRNDIRNIAIIAHVDHGKTTLVDQLLKYSGTFRENEHVDERAMDSGDIERERGITILAKNTAVKYGDSTINILDTPGHADFGGEVERIMKMVDGVALVVDAYEGTMPQTRFVLKKALEQKLTPIVVLNKVDRPNARPEEVIDEVLDLFIELGADDNQLEFPVVYASALNGTSGLEPEDQQETMDPVFKTILDHIPAPIDTREEPLQFQVTLLDYNDYVGRIGVGRVVRGTIKVGQQVVVLKEDGSQKSFRVSKLFGFIGLKRIEIQEAVAGDIVALSGMEDLNVGETVCPADHPDPLPWLRIDEPTLQMTFVVNNSPFAGKEGKYITSRRIEERLLKQLETDVSLRVDPTSSPDAWTVSGRGELHLSILIENMRREGYELQLSKPEVIIKEIDGVKCEPMERVQVDVPEEYTGAVMESLGERKGEMLDMSNQGNGQVRIEFKVPSRGLLGYTTEFMSQTRGYGIINHTFEAFEPVIKGQVGGRREGVLVALENGKASTYGIMNLEDRGVIFITPGTEVYAGMIVGEHNRENDLTVNITKEKHLTNVRSATKDQTSTIRKTRDMSLEEALQYLSDDEYCEVTPESIRLRKKILNKNEREKAAKKK</sequence>
<dbReference type="Pfam" id="PF00679">
    <property type="entry name" value="EFG_C"/>
    <property type="match status" value="1"/>
</dbReference>
<dbReference type="Proteomes" id="UP000321558">
    <property type="component" value="Unassembled WGS sequence"/>
</dbReference>
<comment type="similarity">
    <text evidence="4">Belongs to the TRAFAC class translation factor GTPase superfamily. Classic translation factor GTPase family. BipA subfamily.</text>
</comment>
<keyword evidence="4" id="KW-0820">tRNA-binding</keyword>
<dbReference type="InterPro" id="IPR027417">
    <property type="entry name" value="P-loop_NTPase"/>
</dbReference>
<dbReference type="PANTHER" id="PTHR42908:SF8">
    <property type="entry name" value="TR-TYPE G DOMAIN-CONTAINING PROTEIN"/>
    <property type="match status" value="1"/>
</dbReference>
<organism evidence="6 7">
    <name type="scientific">Oceanobacillus sojae</name>
    <dbReference type="NCBI Taxonomy" id="582851"/>
    <lineage>
        <taxon>Bacteria</taxon>
        <taxon>Bacillati</taxon>
        <taxon>Bacillota</taxon>
        <taxon>Bacilli</taxon>
        <taxon>Bacillales</taxon>
        <taxon>Bacillaceae</taxon>
        <taxon>Oceanobacillus</taxon>
    </lineage>
</organism>
<keyword evidence="2 4" id="KW-0342">GTP-binding</keyword>
<evidence type="ECO:0000256" key="2">
    <source>
        <dbReference type="ARBA" id="ARBA00023134"/>
    </source>
</evidence>
<dbReference type="GO" id="GO:0009409">
    <property type="term" value="P:response to cold"/>
    <property type="evidence" value="ECO:0007669"/>
    <property type="project" value="UniProtKB-ARBA"/>
</dbReference>
<dbReference type="InterPro" id="IPR004161">
    <property type="entry name" value="EFTu-like_2"/>
</dbReference>
<evidence type="ECO:0000256" key="3">
    <source>
        <dbReference type="ARBA" id="ARBA00048548"/>
    </source>
</evidence>
<keyword evidence="4" id="KW-0690">Ribosome biogenesis</keyword>
<keyword evidence="4" id="KW-0963">Cytoplasm</keyword>
<dbReference type="InterPro" id="IPR035647">
    <property type="entry name" value="EFG_III/V"/>
</dbReference>
<dbReference type="InterPro" id="IPR047041">
    <property type="entry name" value="BipA_GTP-bd_dom"/>
</dbReference>
<comment type="function">
    <text evidence="4">A 50S ribosomal subunit assembly protein with GTPase activity, required for 50S subunit assembly at low temperatures, may also play a role in translation. Binds GTP and analogs. Binds the 70S ribosome between the 30S and 50S subunits, in a similar position as ribosome-bound EF-G; it contacts a number of ribosomal proteins, both rRNAs and the A-site tRNA.</text>
</comment>
<dbReference type="Gene3D" id="3.30.70.870">
    <property type="entry name" value="Elongation Factor G (Translational Gtpase), domain 3"/>
    <property type="match status" value="1"/>
</dbReference>
<dbReference type="CDD" id="cd03691">
    <property type="entry name" value="BipA_TypA_II"/>
    <property type="match status" value="1"/>
</dbReference>
<dbReference type="EC" id="3.6.5.-" evidence="4"/>
<proteinExistence type="inferred from homology"/>
<comment type="subunit">
    <text evidence="4">Monomer.</text>
</comment>
<feature type="binding site" evidence="4">
    <location>
        <begin position="17"/>
        <end position="22"/>
    </location>
    <ligand>
        <name>GTP</name>
        <dbReference type="ChEBI" id="CHEBI:37565"/>
    </ligand>
</feature>
<dbReference type="CDD" id="cd01891">
    <property type="entry name" value="TypA_BipA"/>
    <property type="match status" value="1"/>
</dbReference>
<comment type="caution">
    <text evidence="6">The sequence shown here is derived from an EMBL/GenBank/DDBJ whole genome shotgun (WGS) entry which is preliminary data.</text>
</comment>
<dbReference type="Gene3D" id="2.40.50.250">
    <property type="entry name" value="bipa protein"/>
    <property type="match status" value="1"/>
</dbReference>
<dbReference type="FunFam" id="2.40.50.250:FF:000001">
    <property type="entry name" value="GTP-binding protein TypA"/>
    <property type="match status" value="1"/>
</dbReference>
<dbReference type="SUPFAM" id="SSF54980">
    <property type="entry name" value="EF-G C-terminal domain-like"/>
    <property type="match status" value="2"/>
</dbReference>
<dbReference type="NCBIfam" id="TIGR00231">
    <property type="entry name" value="small_GTP"/>
    <property type="match status" value="1"/>
</dbReference>
<reference evidence="6 7" key="1">
    <citation type="submission" date="2019-07" db="EMBL/GenBank/DDBJ databases">
        <title>Whole genome shotgun sequence of Oceanobacillus sojae NBRC 105379.</title>
        <authorList>
            <person name="Hosoyama A."/>
            <person name="Uohara A."/>
            <person name="Ohji S."/>
            <person name="Ichikawa N."/>
        </authorList>
    </citation>
    <scope>NUCLEOTIDE SEQUENCE [LARGE SCALE GENOMIC DNA]</scope>
    <source>
        <strain evidence="6 7">NBRC 105379</strain>
    </source>
</reference>
<dbReference type="InterPro" id="IPR047043">
    <property type="entry name" value="BipA_III"/>
</dbReference>
<dbReference type="PROSITE" id="PS00301">
    <property type="entry name" value="G_TR_1"/>
    <property type="match status" value="1"/>
</dbReference>
<dbReference type="Pfam" id="PF03144">
    <property type="entry name" value="GTP_EFTU_D2"/>
    <property type="match status" value="1"/>
</dbReference>
<dbReference type="Gene3D" id="3.40.50.300">
    <property type="entry name" value="P-loop containing nucleotide triphosphate hydrolases"/>
    <property type="match status" value="1"/>
</dbReference>
<dbReference type="InterPro" id="IPR009000">
    <property type="entry name" value="Transl_B-barrel_sf"/>
</dbReference>
<dbReference type="GO" id="GO:0000027">
    <property type="term" value="P:ribosomal large subunit assembly"/>
    <property type="evidence" value="ECO:0007669"/>
    <property type="project" value="UniProtKB-UniRule"/>
</dbReference>
<dbReference type="NCBIfam" id="TIGR01394">
    <property type="entry name" value="TypA_BipA"/>
    <property type="match status" value="1"/>
</dbReference>
<dbReference type="InterPro" id="IPR048876">
    <property type="entry name" value="BipA_C"/>
</dbReference>
<name>A0A511ZLG0_9BACI</name>
<dbReference type="EMBL" id="BJYM01000012">
    <property type="protein sequence ID" value="GEN88239.1"/>
    <property type="molecule type" value="Genomic_DNA"/>
</dbReference>
<dbReference type="InterPro" id="IPR035651">
    <property type="entry name" value="BipA_V"/>
</dbReference>
<dbReference type="CDD" id="cd03710">
    <property type="entry name" value="BipA_TypA_C"/>
    <property type="match status" value="1"/>
</dbReference>
<dbReference type="OrthoDB" id="9804431at2"/>
<dbReference type="InterPro" id="IPR006298">
    <property type="entry name" value="BipA"/>
</dbReference>
<dbReference type="GO" id="GO:0043022">
    <property type="term" value="F:ribosome binding"/>
    <property type="evidence" value="ECO:0007669"/>
    <property type="project" value="UniProtKB-UniRule"/>
</dbReference>
<dbReference type="GO" id="GO:0000049">
    <property type="term" value="F:tRNA binding"/>
    <property type="evidence" value="ECO:0007669"/>
    <property type="project" value="UniProtKB-KW"/>
</dbReference>
<dbReference type="FunFam" id="2.40.30.10:FF:000016">
    <property type="entry name" value="GTP-binding protein TypA"/>
    <property type="match status" value="1"/>
</dbReference>
<evidence type="ECO:0000256" key="1">
    <source>
        <dbReference type="ARBA" id="ARBA00022741"/>
    </source>
</evidence>
<dbReference type="Pfam" id="PF21018">
    <property type="entry name" value="BipA_C"/>
    <property type="match status" value="1"/>
</dbReference>
<dbReference type="InterPro" id="IPR000795">
    <property type="entry name" value="T_Tr_GTP-bd_dom"/>
</dbReference>
<dbReference type="STRING" id="582851.GCA_900162665_03812"/>
<dbReference type="CDD" id="cd16263">
    <property type="entry name" value="BipA_III"/>
    <property type="match status" value="1"/>
</dbReference>
<evidence type="ECO:0000256" key="4">
    <source>
        <dbReference type="HAMAP-Rule" id="MF_00849"/>
    </source>
</evidence>
<dbReference type="PANTHER" id="PTHR42908">
    <property type="entry name" value="TRANSLATION ELONGATION FACTOR-RELATED"/>
    <property type="match status" value="1"/>
</dbReference>
<dbReference type="RefSeq" id="WP_147211171.1">
    <property type="nucleotide sequence ID" value="NZ_BJYM01000012.1"/>
</dbReference>
<dbReference type="GO" id="GO:0005829">
    <property type="term" value="C:cytosol"/>
    <property type="evidence" value="ECO:0007669"/>
    <property type="project" value="TreeGrafter"/>
</dbReference>
<dbReference type="GO" id="GO:0005525">
    <property type="term" value="F:GTP binding"/>
    <property type="evidence" value="ECO:0007669"/>
    <property type="project" value="UniProtKB-UniRule"/>
</dbReference>
<accession>A0A511ZLG0</accession>
<dbReference type="SMART" id="SM00838">
    <property type="entry name" value="EFG_C"/>
    <property type="match status" value="1"/>
</dbReference>
<keyword evidence="1 4" id="KW-0547">Nucleotide-binding</keyword>
<dbReference type="InterPro" id="IPR000640">
    <property type="entry name" value="EFG_V-like"/>
</dbReference>
<dbReference type="FunFam" id="3.30.70.870:FF:000003">
    <property type="entry name" value="GTP-binding protein TypA"/>
    <property type="match status" value="1"/>
</dbReference>
<dbReference type="GO" id="GO:0003924">
    <property type="term" value="F:GTPase activity"/>
    <property type="evidence" value="ECO:0007669"/>
    <property type="project" value="UniProtKB-UniRule"/>
</dbReference>
<comment type="catalytic activity">
    <reaction evidence="3 4">
        <text>GTP + H2O = GDP + phosphate + H(+)</text>
        <dbReference type="Rhea" id="RHEA:19669"/>
        <dbReference type="ChEBI" id="CHEBI:15377"/>
        <dbReference type="ChEBI" id="CHEBI:15378"/>
        <dbReference type="ChEBI" id="CHEBI:37565"/>
        <dbReference type="ChEBI" id="CHEBI:43474"/>
        <dbReference type="ChEBI" id="CHEBI:58189"/>
    </reaction>
</comment>
<dbReference type="FunFam" id="3.30.70.240:FF:000002">
    <property type="entry name" value="GTP-binding protein TypA"/>
    <property type="match status" value="1"/>
</dbReference>
<dbReference type="HAMAP" id="MF_00849">
    <property type="entry name" value="BipA"/>
    <property type="match status" value="1"/>
</dbReference>
<dbReference type="PRINTS" id="PR00315">
    <property type="entry name" value="ELONGATNFCT"/>
</dbReference>
<dbReference type="PROSITE" id="PS51722">
    <property type="entry name" value="G_TR_2"/>
    <property type="match status" value="1"/>
</dbReference>
<evidence type="ECO:0000259" key="5">
    <source>
        <dbReference type="PROSITE" id="PS51722"/>
    </source>
</evidence>
<gene>
    <name evidence="6" type="primary">typA</name>
    <name evidence="4" type="synonym">bipA</name>
    <name evidence="6" type="ORF">OSO01_29780</name>
</gene>
<feature type="domain" description="Tr-type G" evidence="5">
    <location>
        <begin position="5"/>
        <end position="200"/>
    </location>
</feature>
<dbReference type="Gene3D" id="2.40.30.10">
    <property type="entry name" value="Translation factors"/>
    <property type="match status" value="1"/>
</dbReference>
<dbReference type="InterPro" id="IPR047042">
    <property type="entry name" value="BipA_II"/>
</dbReference>
<dbReference type="InterPro" id="IPR042116">
    <property type="entry name" value="TypA/BipA_C"/>
</dbReference>
<dbReference type="Gene3D" id="3.30.70.240">
    <property type="match status" value="1"/>
</dbReference>